<gene>
    <name evidence="1" type="ORF">RESH_05263</name>
</gene>
<dbReference type="EMBL" id="ANOF01000169">
    <property type="protein sequence ID" value="EMI24142.1"/>
    <property type="molecule type" value="Genomic_DNA"/>
</dbReference>
<proteinExistence type="predicted"/>
<comment type="caution">
    <text evidence="1">The sequence shown here is derived from an EMBL/GenBank/DDBJ whole genome shotgun (WGS) entry which is preliminary data.</text>
</comment>
<evidence type="ECO:0000313" key="2">
    <source>
        <dbReference type="Proteomes" id="UP000011996"/>
    </source>
</evidence>
<evidence type="ECO:0000313" key="1">
    <source>
        <dbReference type="EMBL" id="EMI24142.1"/>
    </source>
</evidence>
<dbReference type="PATRIC" id="fig|1263868.3.peg.5720"/>
<protein>
    <submittedName>
        <fullName evidence="1">Uncharacterized protein</fullName>
    </submittedName>
</protein>
<dbReference type="Proteomes" id="UP000011996">
    <property type="component" value="Unassembled WGS sequence"/>
</dbReference>
<name>M5S907_9BACT</name>
<reference evidence="1 2" key="1">
    <citation type="journal article" date="2013" name="Mar. Genomics">
        <title>Expression of sulfatases in Rhodopirellula baltica and the diversity of sulfatases in the genus Rhodopirellula.</title>
        <authorList>
            <person name="Wegner C.E."/>
            <person name="Richter-Heitmann T."/>
            <person name="Klindworth A."/>
            <person name="Klockow C."/>
            <person name="Richter M."/>
            <person name="Achstetter T."/>
            <person name="Glockner F.O."/>
            <person name="Harder J."/>
        </authorList>
    </citation>
    <scope>NUCLEOTIDE SEQUENCE [LARGE SCALE GENOMIC DNA]</scope>
    <source>
        <strain evidence="1 2">SH398</strain>
    </source>
</reference>
<dbReference type="AlphaFoldDB" id="M5S907"/>
<accession>M5S907</accession>
<sequence length="67" mass="7593">MTIEWVPTVAKPLVYLVNPFLMILLNEFPCGCINGIAKTGDQPKFRVMTKLDNRSFLAFVIDKLHLA</sequence>
<organism evidence="1 2">
    <name type="scientific">Rhodopirellula europaea SH398</name>
    <dbReference type="NCBI Taxonomy" id="1263868"/>
    <lineage>
        <taxon>Bacteria</taxon>
        <taxon>Pseudomonadati</taxon>
        <taxon>Planctomycetota</taxon>
        <taxon>Planctomycetia</taxon>
        <taxon>Pirellulales</taxon>
        <taxon>Pirellulaceae</taxon>
        <taxon>Rhodopirellula</taxon>
    </lineage>
</organism>